<gene>
    <name evidence="3" type="primary">LOC104708858</name>
</gene>
<dbReference type="PANTHER" id="PTHR11764">
    <property type="entry name" value="TERPENE CYCLASE/MUTASE FAMILY MEMBER"/>
    <property type="match status" value="1"/>
</dbReference>
<keyword evidence="2" id="KW-1185">Reference proteome</keyword>
<accession>A0ABM1QCT1</accession>
<dbReference type="PANTHER" id="PTHR11764:SF58">
    <property type="entry name" value="BETA-AMYRIN SYNTHASE-RELATED"/>
    <property type="match status" value="1"/>
</dbReference>
<dbReference type="InterPro" id="IPR008930">
    <property type="entry name" value="Terpenoid_cyclase/PrenylTrfase"/>
</dbReference>
<dbReference type="SUPFAM" id="SSF48239">
    <property type="entry name" value="Terpenoid cyclases/Protein prenyltransferases"/>
    <property type="match status" value="1"/>
</dbReference>
<evidence type="ECO:0000313" key="3">
    <source>
        <dbReference type="RefSeq" id="XP_019084569.1"/>
    </source>
</evidence>
<organism evidence="2 3">
    <name type="scientific">Camelina sativa</name>
    <name type="common">False flax</name>
    <name type="synonym">Myagrum sativum</name>
    <dbReference type="NCBI Taxonomy" id="90675"/>
    <lineage>
        <taxon>Eukaryota</taxon>
        <taxon>Viridiplantae</taxon>
        <taxon>Streptophyta</taxon>
        <taxon>Embryophyta</taxon>
        <taxon>Tracheophyta</taxon>
        <taxon>Spermatophyta</taxon>
        <taxon>Magnoliopsida</taxon>
        <taxon>eudicotyledons</taxon>
        <taxon>Gunneridae</taxon>
        <taxon>Pentapetalae</taxon>
        <taxon>rosids</taxon>
        <taxon>malvids</taxon>
        <taxon>Brassicales</taxon>
        <taxon>Brassicaceae</taxon>
        <taxon>Camelineae</taxon>
        <taxon>Camelina</taxon>
    </lineage>
</organism>
<protein>
    <submittedName>
        <fullName evidence="3">Lupeol synthase 5-like isoform X1</fullName>
    </submittedName>
</protein>
<proteinExistence type="predicted"/>
<dbReference type="Gene3D" id="1.50.10.20">
    <property type="match status" value="1"/>
</dbReference>
<sequence>MALSDCPQAFSWRFDCMGALPLYIPGHLKEIFDADYPKEMLRFIYCHQSGDYALRERAFQIVPAEASKILGIFDWSGTIPLLPETAICIYVCRFLWDSLHIFVEPFLARWPLNKLVREKALRVAMEHVNDEDANSNYIARSVMYLMDRCLLCATSSDRPGTGFNVWEGSNRETLG</sequence>
<evidence type="ECO:0000313" key="2">
    <source>
        <dbReference type="Proteomes" id="UP000694864"/>
    </source>
</evidence>
<reference evidence="3" key="2">
    <citation type="submission" date="2025-08" db="UniProtKB">
        <authorList>
            <consortium name="RefSeq"/>
        </authorList>
    </citation>
    <scope>IDENTIFICATION</scope>
    <source>
        <tissue evidence="3">Leaf</tissue>
    </source>
</reference>
<evidence type="ECO:0000256" key="1">
    <source>
        <dbReference type="ARBA" id="ARBA00023235"/>
    </source>
</evidence>
<reference evidence="2" key="1">
    <citation type="journal article" date="2014" name="Nat. Commun.">
        <title>The emerging biofuel crop Camelina sativa retains a highly undifferentiated hexaploid genome structure.</title>
        <authorList>
            <person name="Kagale S."/>
            <person name="Koh C."/>
            <person name="Nixon J."/>
            <person name="Bollina V."/>
            <person name="Clarke W.E."/>
            <person name="Tuteja R."/>
            <person name="Spillane C."/>
            <person name="Robinson S.J."/>
            <person name="Links M.G."/>
            <person name="Clarke C."/>
            <person name="Higgins E.E."/>
            <person name="Huebert T."/>
            <person name="Sharpe A.G."/>
            <person name="Parkin I.A."/>
        </authorList>
    </citation>
    <scope>NUCLEOTIDE SEQUENCE [LARGE SCALE GENOMIC DNA]</scope>
    <source>
        <strain evidence="2">cv. DH55</strain>
    </source>
</reference>
<dbReference type="Proteomes" id="UP000694864">
    <property type="component" value="Chromosome 8"/>
</dbReference>
<dbReference type="GeneID" id="104708858"/>
<name>A0ABM1QCT1_CAMSA</name>
<dbReference type="InterPro" id="IPR018333">
    <property type="entry name" value="Squalene_cyclase"/>
</dbReference>
<dbReference type="RefSeq" id="XP_019084569.1">
    <property type="nucleotide sequence ID" value="XM_019229024.1"/>
</dbReference>
<keyword evidence="1" id="KW-0413">Isomerase</keyword>